<dbReference type="EMBL" id="KZ293644">
    <property type="protein sequence ID" value="PBL04367.1"/>
    <property type="molecule type" value="Genomic_DNA"/>
</dbReference>
<dbReference type="InParanoid" id="A0A2H3F1C6"/>
<evidence type="ECO:0000313" key="2">
    <source>
        <dbReference type="EMBL" id="PBL04367.1"/>
    </source>
</evidence>
<dbReference type="Proteomes" id="UP000217790">
    <property type="component" value="Unassembled WGS sequence"/>
</dbReference>
<evidence type="ECO:0000313" key="3">
    <source>
        <dbReference type="Proteomes" id="UP000217790"/>
    </source>
</evidence>
<keyword evidence="1" id="KW-0472">Membrane</keyword>
<sequence length="112" mass="12732">MNRTVDGPHYRVDLPIKVTGHSQPLGYLHWACAIIMALSFGAVHLTMGIQIDLSQMKRLCQRSCSISGKPRLNEANECAPRGFFDRLVYLTVEIMHITRRKTEGVLRLHGMR</sequence>
<dbReference type="AlphaFoldDB" id="A0A2H3F1C6"/>
<keyword evidence="1" id="KW-1133">Transmembrane helix</keyword>
<organism evidence="2 3">
    <name type="scientific">Armillaria gallica</name>
    <name type="common">Bulbous honey fungus</name>
    <name type="synonym">Armillaria bulbosa</name>
    <dbReference type="NCBI Taxonomy" id="47427"/>
    <lineage>
        <taxon>Eukaryota</taxon>
        <taxon>Fungi</taxon>
        <taxon>Dikarya</taxon>
        <taxon>Basidiomycota</taxon>
        <taxon>Agaricomycotina</taxon>
        <taxon>Agaricomycetes</taxon>
        <taxon>Agaricomycetidae</taxon>
        <taxon>Agaricales</taxon>
        <taxon>Marasmiineae</taxon>
        <taxon>Physalacriaceae</taxon>
        <taxon>Armillaria</taxon>
    </lineage>
</organism>
<gene>
    <name evidence="2" type="ORF">ARMGADRAFT_51305</name>
</gene>
<keyword evidence="3" id="KW-1185">Reference proteome</keyword>
<protein>
    <submittedName>
        <fullName evidence="2">Uncharacterized protein</fullName>
    </submittedName>
</protein>
<name>A0A2H3F1C6_ARMGA</name>
<accession>A0A2H3F1C6</accession>
<feature type="transmembrane region" description="Helical" evidence="1">
    <location>
        <begin position="27"/>
        <end position="49"/>
    </location>
</feature>
<evidence type="ECO:0000256" key="1">
    <source>
        <dbReference type="SAM" id="Phobius"/>
    </source>
</evidence>
<reference evidence="3" key="1">
    <citation type="journal article" date="2017" name="Nat. Ecol. Evol.">
        <title>Genome expansion and lineage-specific genetic innovations in the forest pathogenic fungi Armillaria.</title>
        <authorList>
            <person name="Sipos G."/>
            <person name="Prasanna A.N."/>
            <person name="Walter M.C."/>
            <person name="O'Connor E."/>
            <person name="Balint B."/>
            <person name="Krizsan K."/>
            <person name="Kiss B."/>
            <person name="Hess J."/>
            <person name="Varga T."/>
            <person name="Slot J."/>
            <person name="Riley R."/>
            <person name="Boka B."/>
            <person name="Rigling D."/>
            <person name="Barry K."/>
            <person name="Lee J."/>
            <person name="Mihaltcheva S."/>
            <person name="LaButti K."/>
            <person name="Lipzen A."/>
            <person name="Waldron R."/>
            <person name="Moloney N.M."/>
            <person name="Sperisen C."/>
            <person name="Kredics L."/>
            <person name="Vagvoelgyi C."/>
            <person name="Patrignani A."/>
            <person name="Fitzpatrick D."/>
            <person name="Nagy I."/>
            <person name="Doyle S."/>
            <person name="Anderson J.B."/>
            <person name="Grigoriev I.V."/>
            <person name="Gueldener U."/>
            <person name="Muensterkoetter M."/>
            <person name="Nagy L.G."/>
        </authorList>
    </citation>
    <scope>NUCLEOTIDE SEQUENCE [LARGE SCALE GENOMIC DNA]</scope>
    <source>
        <strain evidence="3">Ar21-2</strain>
    </source>
</reference>
<proteinExistence type="predicted"/>
<keyword evidence="1" id="KW-0812">Transmembrane</keyword>